<dbReference type="Proteomes" id="UP001186974">
    <property type="component" value="Unassembled WGS sequence"/>
</dbReference>
<protein>
    <submittedName>
        <fullName evidence="1">Metalloprotease</fullName>
    </submittedName>
</protein>
<feature type="non-terminal residue" evidence="1">
    <location>
        <position position="131"/>
    </location>
</feature>
<comment type="caution">
    <text evidence="1">The sequence shown here is derived from an EMBL/GenBank/DDBJ whole genome shotgun (WGS) entry which is preliminary data.</text>
</comment>
<gene>
    <name evidence="1" type="primary">STE23</name>
    <name evidence="1" type="ORF">LTS18_003755</name>
</gene>
<name>A0ACC3D6E4_9PEZI</name>
<sequence length="131" mass="14301">MTEPINSRSAPAERLADVLEKPALDDRSYRVIRLPNQLEALLIHDPDTDKASAAMDVNVGSFSDTKDMPGIAHAVEHMLFMGTKKYPKENAYNEYLTGHSGSSNAFTASTSTNYFFEVSASNTPSNTPQSS</sequence>
<keyword evidence="2" id="KW-1185">Reference proteome</keyword>
<keyword evidence="1" id="KW-0482">Metalloprotease</keyword>
<evidence type="ECO:0000313" key="1">
    <source>
        <dbReference type="EMBL" id="KAK3062583.1"/>
    </source>
</evidence>
<evidence type="ECO:0000313" key="2">
    <source>
        <dbReference type="Proteomes" id="UP001186974"/>
    </source>
</evidence>
<dbReference type="EMBL" id="JAWDJW010007221">
    <property type="protein sequence ID" value="KAK3062583.1"/>
    <property type="molecule type" value="Genomic_DNA"/>
</dbReference>
<proteinExistence type="predicted"/>
<keyword evidence="1" id="KW-0645">Protease</keyword>
<organism evidence="1 2">
    <name type="scientific">Coniosporium uncinatum</name>
    <dbReference type="NCBI Taxonomy" id="93489"/>
    <lineage>
        <taxon>Eukaryota</taxon>
        <taxon>Fungi</taxon>
        <taxon>Dikarya</taxon>
        <taxon>Ascomycota</taxon>
        <taxon>Pezizomycotina</taxon>
        <taxon>Dothideomycetes</taxon>
        <taxon>Dothideomycetes incertae sedis</taxon>
        <taxon>Coniosporium</taxon>
    </lineage>
</organism>
<keyword evidence="1" id="KW-0378">Hydrolase</keyword>
<reference evidence="1" key="1">
    <citation type="submission" date="2024-09" db="EMBL/GenBank/DDBJ databases">
        <title>Black Yeasts Isolated from many extreme environments.</title>
        <authorList>
            <person name="Coleine C."/>
            <person name="Stajich J.E."/>
            <person name="Selbmann L."/>
        </authorList>
    </citation>
    <scope>NUCLEOTIDE SEQUENCE</scope>
    <source>
        <strain evidence="1">CCFEE 5737</strain>
    </source>
</reference>
<accession>A0ACC3D6E4</accession>